<dbReference type="SFLD" id="SFLDG01144">
    <property type="entry name" value="C2.B.4:_PGP_Like"/>
    <property type="match status" value="1"/>
</dbReference>
<dbReference type="AlphaFoldDB" id="A0AAW9JQ36"/>
<protein>
    <submittedName>
        <fullName evidence="1">Cof-type HAD-IIB family hydrolase</fullName>
        <ecNumber evidence="1">3.1.3.-</ecNumber>
    </submittedName>
</protein>
<dbReference type="InterPro" id="IPR023214">
    <property type="entry name" value="HAD_sf"/>
</dbReference>
<dbReference type="SFLD" id="SFLDG01140">
    <property type="entry name" value="C2.B:_Phosphomannomutase_and_P"/>
    <property type="match status" value="1"/>
</dbReference>
<dbReference type="Gene3D" id="3.40.50.1000">
    <property type="entry name" value="HAD superfamily/HAD-like"/>
    <property type="match status" value="1"/>
</dbReference>
<dbReference type="Proteomes" id="UP001290462">
    <property type="component" value="Unassembled WGS sequence"/>
</dbReference>
<dbReference type="EC" id="3.1.3.-" evidence="1"/>
<evidence type="ECO:0000313" key="1">
    <source>
        <dbReference type="EMBL" id="MDZ5757593.1"/>
    </source>
</evidence>
<dbReference type="NCBIfam" id="TIGR00099">
    <property type="entry name" value="Cof-subfamily"/>
    <property type="match status" value="1"/>
</dbReference>
<dbReference type="SFLD" id="SFLDS00003">
    <property type="entry name" value="Haloacid_Dehalogenase"/>
    <property type="match status" value="1"/>
</dbReference>
<dbReference type="GO" id="GO:0000287">
    <property type="term" value="F:magnesium ion binding"/>
    <property type="evidence" value="ECO:0007669"/>
    <property type="project" value="TreeGrafter"/>
</dbReference>
<dbReference type="NCBIfam" id="TIGR01484">
    <property type="entry name" value="HAD-SF-IIB"/>
    <property type="match status" value="1"/>
</dbReference>
<dbReference type="EMBL" id="JAVBVO010000002">
    <property type="protein sequence ID" value="MDZ5757593.1"/>
    <property type="molecule type" value="Genomic_DNA"/>
</dbReference>
<keyword evidence="1" id="KW-0378">Hydrolase</keyword>
<dbReference type="Pfam" id="PF08282">
    <property type="entry name" value="Hydrolase_3"/>
    <property type="match status" value="1"/>
</dbReference>
<dbReference type="PROSITE" id="PS01228">
    <property type="entry name" value="COF_1"/>
    <property type="match status" value="1"/>
</dbReference>
<evidence type="ECO:0000313" key="2">
    <source>
        <dbReference type="Proteomes" id="UP001290462"/>
    </source>
</evidence>
<dbReference type="InterPro" id="IPR036412">
    <property type="entry name" value="HAD-like_sf"/>
</dbReference>
<dbReference type="GO" id="GO:0016791">
    <property type="term" value="F:phosphatase activity"/>
    <property type="evidence" value="ECO:0007669"/>
    <property type="project" value="UniProtKB-ARBA"/>
</dbReference>
<dbReference type="PANTHER" id="PTHR10000:SF55">
    <property type="entry name" value="5-AMINO-6-(5-PHOSPHO-D-RIBITYLAMINO)URACIL PHOSPHATASE YCSE"/>
    <property type="match status" value="1"/>
</dbReference>
<dbReference type="RefSeq" id="WP_322808460.1">
    <property type="nucleotide sequence ID" value="NZ_JAVBVO010000002.1"/>
</dbReference>
<dbReference type="GO" id="GO:0005829">
    <property type="term" value="C:cytosol"/>
    <property type="evidence" value="ECO:0007669"/>
    <property type="project" value="TreeGrafter"/>
</dbReference>
<dbReference type="PROSITE" id="PS01229">
    <property type="entry name" value="COF_2"/>
    <property type="match status" value="1"/>
</dbReference>
<organism evidence="1 2">
    <name type="scientific">Carnobacterium maltaromaticum</name>
    <name type="common">Carnobacterium piscicola</name>
    <dbReference type="NCBI Taxonomy" id="2751"/>
    <lineage>
        <taxon>Bacteria</taxon>
        <taxon>Bacillati</taxon>
        <taxon>Bacillota</taxon>
        <taxon>Bacilli</taxon>
        <taxon>Lactobacillales</taxon>
        <taxon>Carnobacteriaceae</taxon>
        <taxon>Carnobacterium</taxon>
    </lineage>
</organism>
<dbReference type="InterPro" id="IPR006379">
    <property type="entry name" value="HAD-SF_hydro_IIB"/>
</dbReference>
<dbReference type="CDD" id="cd07516">
    <property type="entry name" value="HAD_Pase"/>
    <property type="match status" value="1"/>
</dbReference>
<name>A0AAW9JQ36_CARML</name>
<accession>A0AAW9JQ36</accession>
<sequence>MIELIASDMDGTLLNEKMVISKANAQVIAEAERRGIKFMVSTGRGYTEAHPLLTEVGINCPMITLNGAQVYDGQGKIIDNIGIEKDTVRTILQLLKEHNIYAEVVTSKGIYSDNKVKRIESVASLLVNLNPETTYKMGVVLAAARLELMNINYIDDYKELVNDHSIEVLKLIAFSDDGQHTLAPIKEKLETLGSLAITSSFINNIEINHKDAQKGIALARTAKRLGIPMENVMAIGDNFNDVSMLKVAGVSFAMENAEEEVKSHAKYLTSSNNENGVAEAIMRCINEDL</sequence>
<dbReference type="SUPFAM" id="SSF56784">
    <property type="entry name" value="HAD-like"/>
    <property type="match status" value="1"/>
</dbReference>
<comment type="caution">
    <text evidence="1">The sequence shown here is derived from an EMBL/GenBank/DDBJ whole genome shotgun (WGS) entry which is preliminary data.</text>
</comment>
<dbReference type="Gene3D" id="3.30.1240.10">
    <property type="match status" value="1"/>
</dbReference>
<proteinExistence type="predicted"/>
<gene>
    <name evidence="1" type="ORF">RAK27_02875</name>
</gene>
<dbReference type="PANTHER" id="PTHR10000">
    <property type="entry name" value="PHOSPHOSERINE PHOSPHATASE"/>
    <property type="match status" value="1"/>
</dbReference>
<dbReference type="InterPro" id="IPR000150">
    <property type="entry name" value="Cof"/>
</dbReference>
<reference evidence="1" key="1">
    <citation type="submission" date="2023-08" db="EMBL/GenBank/DDBJ databases">
        <title>Genomic characterization of piscicolin 126 produced by Carnobacterium maltaromaticum CM22 strain isolated from salmon (Salmo salar).</title>
        <authorList>
            <person name="Gonzalez-Gragera E."/>
            <person name="Garcia-Lopez J.D."/>
            <person name="Teso-Perez C."/>
            <person name="Gimenez-Hernandez I."/>
            <person name="Peralta-Sanchez J.M."/>
            <person name="Valdivia E."/>
            <person name="Montalban-Lopez M."/>
            <person name="Martin-Platero A.M."/>
            <person name="Banos A."/>
            <person name="Martinez-Bueno M."/>
        </authorList>
    </citation>
    <scope>NUCLEOTIDE SEQUENCE</scope>
    <source>
        <strain evidence="1">CM22</strain>
    </source>
</reference>